<name>A0A409XSB7_PSICY</name>
<gene>
    <name evidence="1" type="ORF">CVT25_005461</name>
</gene>
<dbReference type="InParanoid" id="A0A409XSB7"/>
<protein>
    <submittedName>
        <fullName evidence="1">Uncharacterized protein</fullName>
    </submittedName>
</protein>
<evidence type="ECO:0000313" key="2">
    <source>
        <dbReference type="Proteomes" id="UP000283269"/>
    </source>
</evidence>
<proteinExistence type="predicted"/>
<sequence>MYQWEWSLYPIHPTGLSIPSAIGANSADSVGILLVLDIITLLPTVCTTTWRTTDTLTCDCQHSHSDPAFIDGSFLGLITHHTAVSIDNQLAPTLSFVSTTAEAAAVWNFLYDEDEDNDVVPADALPTNKVTINPSLSTAVQVAKLWLQDSSMEPSSASLQHTFHTGAADIAVAWAILSDEDLAFDVASPDSVSSIEADDHVLPHEN</sequence>
<dbReference type="Proteomes" id="UP000283269">
    <property type="component" value="Unassembled WGS sequence"/>
</dbReference>
<comment type="caution">
    <text evidence="1">The sequence shown here is derived from an EMBL/GenBank/DDBJ whole genome shotgun (WGS) entry which is preliminary data.</text>
</comment>
<keyword evidence="2" id="KW-1185">Reference proteome</keyword>
<organism evidence="1 2">
    <name type="scientific">Psilocybe cyanescens</name>
    <dbReference type="NCBI Taxonomy" id="93625"/>
    <lineage>
        <taxon>Eukaryota</taxon>
        <taxon>Fungi</taxon>
        <taxon>Dikarya</taxon>
        <taxon>Basidiomycota</taxon>
        <taxon>Agaricomycotina</taxon>
        <taxon>Agaricomycetes</taxon>
        <taxon>Agaricomycetidae</taxon>
        <taxon>Agaricales</taxon>
        <taxon>Agaricineae</taxon>
        <taxon>Strophariaceae</taxon>
        <taxon>Psilocybe</taxon>
    </lineage>
</organism>
<reference evidence="1 2" key="1">
    <citation type="journal article" date="2018" name="Evol. Lett.">
        <title>Horizontal gene cluster transfer increased hallucinogenic mushroom diversity.</title>
        <authorList>
            <person name="Reynolds H.T."/>
            <person name="Vijayakumar V."/>
            <person name="Gluck-Thaler E."/>
            <person name="Korotkin H.B."/>
            <person name="Matheny P.B."/>
            <person name="Slot J.C."/>
        </authorList>
    </citation>
    <scope>NUCLEOTIDE SEQUENCE [LARGE SCALE GENOMIC DNA]</scope>
    <source>
        <strain evidence="1 2">2631</strain>
    </source>
</reference>
<dbReference type="EMBL" id="NHYD01000681">
    <property type="protein sequence ID" value="PPQ93607.1"/>
    <property type="molecule type" value="Genomic_DNA"/>
</dbReference>
<dbReference type="AlphaFoldDB" id="A0A409XSB7"/>
<evidence type="ECO:0000313" key="1">
    <source>
        <dbReference type="EMBL" id="PPQ93607.1"/>
    </source>
</evidence>
<accession>A0A409XSB7</accession>